<keyword evidence="1" id="KW-0675">Receptor</keyword>
<dbReference type="GO" id="GO:0016301">
    <property type="term" value="F:kinase activity"/>
    <property type="evidence" value="ECO:0007669"/>
    <property type="project" value="UniProtKB-KW"/>
</dbReference>
<accession>B2L4D8</accession>
<reference evidence="1" key="2">
    <citation type="submission" date="2008-02" db="EMBL/GenBank/DDBJ databases">
        <authorList>
            <person name="Chain F.J.J."/>
            <person name="Ilieva D."/>
            <person name="Evans B.J."/>
        </authorList>
    </citation>
    <scope>NUCLEOTIDE SEQUENCE</scope>
    <source>
        <tissue evidence="1">Testis</tissue>
    </source>
</reference>
<evidence type="ECO:0000313" key="1">
    <source>
        <dbReference type="EMBL" id="ACC54798.1"/>
    </source>
</evidence>
<dbReference type="AlphaFoldDB" id="B2L4D8"/>
<gene>
    <name evidence="1" type="primary">kl1beta</name>
</gene>
<sequence>DLKSRPFNNSETDQVLVIGKADLRHIGRYT</sequence>
<name>B2L4D8_XENBO</name>
<protein>
    <submittedName>
        <fullName evidence="1">KIT receptor tyrosine kinase-like protein beta</fullName>
    </submittedName>
</protein>
<dbReference type="EMBL" id="EU441456">
    <property type="protein sequence ID" value="ACC54798.1"/>
    <property type="molecule type" value="mRNA"/>
</dbReference>
<proteinExistence type="evidence at transcript level"/>
<feature type="non-terminal residue" evidence="1">
    <location>
        <position position="1"/>
    </location>
</feature>
<feature type="non-terminal residue" evidence="1">
    <location>
        <position position="30"/>
    </location>
</feature>
<organism evidence="1">
    <name type="scientific">Xenopus borealis</name>
    <name type="common">Kenyan clawed frog</name>
    <dbReference type="NCBI Taxonomy" id="8354"/>
    <lineage>
        <taxon>Eukaryota</taxon>
        <taxon>Metazoa</taxon>
        <taxon>Chordata</taxon>
        <taxon>Craniata</taxon>
        <taxon>Vertebrata</taxon>
        <taxon>Euteleostomi</taxon>
        <taxon>Amphibia</taxon>
        <taxon>Batrachia</taxon>
        <taxon>Anura</taxon>
        <taxon>Pipoidea</taxon>
        <taxon>Pipidae</taxon>
        <taxon>Xenopodinae</taxon>
        <taxon>Xenopus</taxon>
        <taxon>Xenopus</taxon>
    </lineage>
</organism>
<reference evidence="1" key="1">
    <citation type="journal article" date="2008" name="BMC Evol. Biol.">
        <title>Duplicate gene evolution and expression in the wake of vertebrate allopolyploidization.</title>
        <authorList>
            <person name="Chain F.J."/>
            <person name="Ilieva D."/>
            <person name="Evans B.J."/>
        </authorList>
    </citation>
    <scope>NUCLEOTIDE SEQUENCE</scope>
    <source>
        <tissue evidence="1">Testis</tissue>
    </source>
</reference>
<keyword evidence="1" id="KW-0808">Transferase</keyword>
<keyword evidence="1" id="KW-0418">Kinase</keyword>